<gene>
    <name evidence="2" type="ORF">DPMN_000742</name>
</gene>
<reference evidence="2" key="1">
    <citation type="journal article" date="2019" name="bioRxiv">
        <title>The Genome of the Zebra Mussel, Dreissena polymorpha: A Resource for Invasive Species Research.</title>
        <authorList>
            <person name="McCartney M.A."/>
            <person name="Auch B."/>
            <person name="Kono T."/>
            <person name="Mallez S."/>
            <person name="Zhang Y."/>
            <person name="Obille A."/>
            <person name="Becker A."/>
            <person name="Abrahante J.E."/>
            <person name="Garbe J."/>
            <person name="Badalamenti J.P."/>
            <person name="Herman A."/>
            <person name="Mangelson H."/>
            <person name="Liachko I."/>
            <person name="Sullivan S."/>
            <person name="Sone E.D."/>
            <person name="Koren S."/>
            <person name="Silverstein K.A.T."/>
            <person name="Beckman K.B."/>
            <person name="Gohl D.M."/>
        </authorList>
    </citation>
    <scope>NUCLEOTIDE SEQUENCE</scope>
    <source>
        <strain evidence="2">Duluth1</strain>
        <tissue evidence="2">Whole animal</tissue>
    </source>
</reference>
<dbReference type="InterPro" id="IPR047153">
    <property type="entry name" value="TRIM45/56/19-like"/>
</dbReference>
<keyword evidence="3" id="KW-1185">Reference proteome</keyword>
<dbReference type="AlphaFoldDB" id="A0A9D4MIL2"/>
<dbReference type="EMBL" id="JAIWYP010000001">
    <property type="protein sequence ID" value="KAH3876891.1"/>
    <property type="molecule type" value="Genomic_DNA"/>
</dbReference>
<dbReference type="Gene3D" id="2.120.10.30">
    <property type="entry name" value="TolB, C-terminal domain"/>
    <property type="match status" value="1"/>
</dbReference>
<dbReference type="SUPFAM" id="SSF57845">
    <property type="entry name" value="B-box zinc-binding domain"/>
    <property type="match status" value="1"/>
</dbReference>
<evidence type="ECO:0000256" key="1">
    <source>
        <dbReference type="SAM" id="Coils"/>
    </source>
</evidence>
<feature type="coiled-coil region" evidence="1">
    <location>
        <begin position="84"/>
        <end position="122"/>
    </location>
</feature>
<dbReference type="InterPro" id="IPR011042">
    <property type="entry name" value="6-blade_b-propeller_TolB-like"/>
</dbReference>
<dbReference type="PANTHER" id="PTHR25462:SF296">
    <property type="entry name" value="MEIOTIC P26, ISOFORM F"/>
    <property type="match status" value="1"/>
</dbReference>
<name>A0A9D4MIL2_DREPO</name>
<proteinExistence type="predicted"/>
<comment type="caution">
    <text evidence="2">The sequence shown here is derived from an EMBL/GenBank/DDBJ whole genome shotgun (WGS) entry which is preliminary data.</text>
</comment>
<accession>A0A9D4MIL2</accession>
<evidence type="ECO:0008006" key="4">
    <source>
        <dbReference type="Google" id="ProtNLM"/>
    </source>
</evidence>
<dbReference type="Proteomes" id="UP000828390">
    <property type="component" value="Unassembled WGS sequence"/>
</dbReference>
<sequence length="484" mass="54583">MEDLLLKCDVHHKKLKMFCENHSQLCCSDCLPRNHRECNYVAISEAPISGLFEKLSLDMQQLSINLRTILDQLKMFESTREAIIQSVEESCSEKLQEIRDMRKQLNATLDKLENATLKELDEIRSTLQASLKRDIENCSKLKDELHQLGGAIFSLSEKSKKEIEFIASMKCREKIQESETYLKETPVKGLSSIQLQSDIDIEKYLSNKCGLGRIVVMNPKQVLTVKRKSEYNVNTSSDTDLSCFITGICSLHNDHFIVVDNKTKRVQLFDQQFKVVKHCDVSDRPRDICQITSSEVAVTVGNGVQLISVDVKKGHVRTERMFRLPYCAVSIANHQEALYITSGTALYHYTLTGTLVKMLYSDTGAVDRVFMCAISPAGDRIYVTNTNQHKLITLAMDGTLISAFTDPELQEPWGVHVTPAGQVLVCGSKSQTVIQVNRRGRKKLATLVSKKDGLRFPTSICVNKNIDQITVGQNNNKIIVMELQ</sequence>
<evidence type="ECO:0000313" key="2">
    <source>
        <dbReference type="EMBL" id="KAH3876891.1"/>
    </source>
</evidence>
<dbReference type="SUPFAM" id="SSF63829">
    <property type="entry name" value="Calcium-dependent phosphotriesterase"/>
    <property type="match status" value="1"/>
</dbReference>
<keyword evidence="1" id="KW-0175">Coiled coil</keyword>
<organism evidence="2 3">
    <name type="scientific">Dreissena polymorpha</name>
    <name type="common">Zebra mussel</name>
    <name type="synonym">Mytilus polymorpha</name>
    <dbReference type="NCBI Taxonomy" id="45954"/>
    <lineage>
        <taxon>Eukaryota</taxon>
        <taxon>Metazoa</taxon>
        <taxon>Spiralia</taxon>
        <taxon>Lophotrochozoa</taxon>
        <taxon>Mollusca</taxon>
        <taxon>Bivalvia</taxon>
        <taxon>Autobranchia</taxon>
        <taxon>Heteroconchia</taxon>
        <taxon>Euheterodonta</taxon>
        <taxon>Imparidentia</taxon>
        <taxon>Neoheterodontei</taxon>
        <taxon>Myida</taxon>
        <taxon>Dreissenoidea</taxon>
        <taxon>Dreissenidae</taxon>
        <taxon>Dreissena</taxon>
    </lineage>
</organism>
<reference evidence="2" key="2">
    <citation type="submission" date="2020-11" db="EMBL/GenBank/DDBJ databases">
        <authorList>
            <person name="McCartney M.A."/>
            <person name="Auch B."/>
            <person name="Kono T."/>
            <person name="Mallez S."/>
            <person name="Becker A."/>
            <person name="Gohl D.M."/>
            <person name="Silverstein K.A.T."/>
            <person name="Koren S."/>
            <person name="Bechman K.B."/>
            <person name="Herman A."/>
            <person name="Abrahante J.E."/>
            <person name="Garbe J."/>
        </authorList>
    </citation>
    <scope>NUCLEOTIDE SEQUENCE</scope>
    <source>
        <strain evidence="2">Duluth1</strain>
        <tissue evidence="2">Whole animal</tissue>
    </source>
</reference>
<dbReference type="PANTHER" id="PTHR25462">
    <property type="entry name" value="BONUS, ISOFORM C-RELATED"/>
    <property type="match status" value="1"/>
</dbReference>
<protein>
    <recommendedName>
        <fullName evidence="4">B box-type domain-containing protein</fullName>
    </recommendedName>
</protein>
<dbReference type="Gene3D" id="3.30.160.60">
    <property type="entry name" value="Classic Zinc Finger"/>
    <property type="match status" value="1"/>
</dbReference>
<evidence type="ECO:0000313" key="3">
    <source>
        <dbReference type="Proteomes" id="UP000828390"/>
    </source>
</evidence>